<sequence length="291" mass="31920">MIKVSAADALVPASRIDASVEMATAPPPSEISLLARLCIEGDVDNDDISSAFHSDLNAYLAPCNPPSDLWPVLLAAIDHCRPGIITLLFCQGLSILPLFLERAVEVGSKAVFKAFLDNGCDLNKPLRQFCPPVLGLFVHDHDMTMWFLDQEADPDARCYLDLTPLSFADRNASISTFRVLLDRGSVNKGQLVHHAVERRTDTVAVLDMLVAKGARLDELQYAKDSQSWDHESFKGLGTPLHVATQLGKIEVVSYLLNKQVNRDIRDSRNHTASDIAISMGYQDIANILAAN</sequence>
<comment type="caution">
    <text evidence="1">The sequence shown here is derived from an EMBL/GenBank/DDBJ whole genome shotgun (WGS) entry which is preliminary data.</text>
</comment>
<gene>
    <name evidence="1" type="ORF">OPT61_g3272</name>
</gene>
<organism evidence="1 2">
    <name type="scientific">Boeremia exigua</name>
    <dbReference type="NCBI Taxonomy" id="749465"/>
    <lineage>
        <taxon>Eukaryota</taxon>
        <taxon>Fungi</taxon>
        <taxon>Dikarya</taxon>
        <taxon>Ascomycota</taxon>
        <taxon>Pezizomycotina</taxon>
        <taxon>Dothideomycetes</taxon>
        <taxon>Pleosporomycetidae</taxon>
        <taxon>Pleosporales</taxon>
        <taxon>Pleosporineae</taxon>
        <taxon>Didymellaceae</taxon>
        <taxon>Boeremia</taxon>
    </lineage>
</organism>
<evidence type="ECO:0000313" key="1">
    <source>
        <dbReference type="EMBL" id="KAJ8114970.1"/>
    </source>
</evidence>
<evidence type="ECO:0000313" key="2">
    <source>
        <dbReference type="Proteomes" id="UP001153331"/>
    </source>
</evidence>
<proteinExistence type="predicted"/>
<dbReference type="EMBL" id="JAPHNI010000164">
    <property type="protein sequence ID" value="KAJ8114970.1"/>
    <property type="molecule type" value="Genomic_DNA"/>
</dbReference>
<keyword evidence="2" id="KW-1185">Reference proteome</keyword>
<reference evidence="1" key="1">
    <citation type="submission" date="2022-11" db="EMBL/GenBank/DDBJ databases">
        <title>Genome Sequence of Boeremia exigua.</title>
        <authorList>
            <person name="Buettner E."/>
        </authorList>
    </citation>
    <scope>NUCLEOTIDE SEQUENCE</scope>
    <source>
        <strain evidence="1">CU02</strain>
    </source>
</reference>
<dbReference type="Proteomes" id="UP001153331">
    <property type="component" value="Unassembled WGS sequence"/>
</dbReference>
<protein>
    <submittedName>
        <fullName evidence="1">Uncharacterized protein</fullName>
    </submittedName>
</protein>
<name>A0ACC2IIH0_9PLEO</name>
<accession>A0ACC2IIH0</accession>